<proteinExistence type="predicted"/>
<evidence type="ECO:0000313" key="2">
    <source>
        <dbReference type="Proteomes" id="UP001458880"/>
    </source>
</evidence>
<evidence type="ECO:0008006" key="3">
    <source>
        <dbReference type="Google" id="ProtNLM"/>
    </source>
</evidence>
<sequence length="287" mass="33333">MIQAARSSIATQIAEQQLKKYGHLLKLRTNKETWLDVGCAEGAVTRNVFYPYIEDRIEKLIAVDKQHNLIQSAKEHNSAEKLIAVDKQHNLIQSAKEHNSAEKIEYKVVDITDGEAIAKMRNKFDRIFSSLVLHVIPNTRSLLSNLHTILKEDGQMFIIFLTNNYFEEGLHKQYKEEKWLKFKPLQSIFADYTTNPVMYLTELLHSTNFKIDVCEYEEISFTTNNFKDLVLNLCNMYRAWLALPDDLLKQFIEGLIEKCRGECTYLGLPEKYEIPHKLLTFVATKLV</sequence>
<accession>A0AAW1KH55</accession>
<reference evidence="1 2" key="1">
    <citation type="journal article" date="2024" name="BMC Genomics">
        <title>De novo assembly and annotation of Popillia japonica's genome with initial clues to its potential as an invasive pest.</title>
        <authorList>
            <person name="Cucini C."/>
            <person name="Boschi S."/>
            <person name="Funari R."/>
            <person name="Cardaioli E."/>
            <person name="Iannotti N."/>
            <person name="Marturano G."/>
            <person name="Paoli F."/>
            <person name="Bruttini M."/>
            <person name="Carapelli A."/>
            <person name="Frati F."/>
            <person name="Nardi F."/>
        </authorList>
    </citation>
    <scope>NUCLEOTIDE SEQUENCE [LARGE SCALE GENOMIC DNA]</scope>
    <source>
        <strain evidence="1">DMR45628</strain>
    </source>
</reference>
<dbReference type="InterPro" id="IPR029063">
    <property type="entry name" value="SAM-dependent_MTases_sf"/>
</dbReference>
<evidence type="ECO:0000313" key="1">
    <source>
        <dbReference type="EMBL" id="KAK9717699.1"/>
    </source>
</evidence>
<comment type="caution">
    <text evidence="1">The sequence shown here is derived from an EMBL/GenBank/DDBJ whole genome shotgun (WGS) entry which is preliminary data.</text>
</comment>
<dbReference type="PANTHER" id="PTHR43861">
    <property type="entry name" value="TRANS-ACONITATE 2-METHYLTRANSFERASE-RELATED"/>
    <property type="match status" value="1"/>
</dbReference>
<dbReference type="Gene3D" id="3.40.50.150">
    <property type="entry name" value="Vaccinia Virus protein VP39"/>
    <property type="match status" value="1"/>
</dbReference>
<dbReference type="Pfam" id="PF13489">
    <property type="entry name" value="Methyltransf_23"/>
    <property type="match status" value="1"/>
</dbReference>
<dbReference type="PANTHER" id="PTHR43861:SF1">
    <property type="entry name" value="TRANS-ACONITATE 2-METHYLTRANSFERASE"/>
    <property type="match status" value="1"/>
</dbReference>
<dbReference type="AlphaFoldDB" id="A0AAW1KH55"/>
<keyword evidence="2" id="KW-1185">Reference proteome</keyword>
<dbReference type="CDD" id="cd02440">
    <property type="entry name" value="AdoMet_MTases"/>
    <property type="match status" value="1"/>
</dbReference>
<protein>
    <recommendedName>
        <fullName evidence="3">Juvenile hormone acid methyltransferase</fullName>
    </recommendedName>
</protein>
<dbReference type="SUPFAM" id="SSF53335">
    <property type="entry name" value="S-adenosyl-L-methionine-dependent methyltransferases"/>
    <property type="match status" value="1"/>
</dbReference>
<gene>
    <name evidence="1" type="ORF">QE152_g23622</name>
</gene>
<dbReference type="EMBL" id="JASPKY010000237">
    <property type="protein sequence ID" value="KAK9717699.1"/>
    <property type="molecule type" value="Genomic_DNA"/>
</dbReference>
<dbReference type="Proteomes" id="UP001458880">
    <property type="component" value="Unassembled WGS sequence"/>
</dbReference>
<name>A0AAW1KH55_POPJA</name>
<organism evidence="1 2">
    <name type="scientific">Popillia japonica</name>
    <name type="common">Japanese beetle</name>
    <dbReference type="NCBI Taxonomy" id="7064"/>
    <lineage>
        <taxon>Eukaryota</taxon>
        <taxon>Metazoa</taxon>
        <taxon>Ecdysozoa</taxon>
        <taxon>Arthropoda</taxon>
        <taxon>Hexapoda</taxon>
        <taxon>Insecta</taxon>
        <taxon>Pterygota</taxon>
        <taxon>Neoptera</taxon>
        <taxon>Endopterygota</taxon>
        <taxon>Coleoptera</taxon>
        <taxon>Polyphaga</taxon>
        <taxon>Scarabaeiformia</taxon>
        <taxon>Scarabaeidae</taxon>
        <taxon>Rutelinae</taxon>
        <taxon>Popillia</taxon>
    </lineage>
</organism>